<comment type="caution">
    <text evidence="4">The sequence shown here is derived from an EMBL/GenBank/DDBJ whole genome shotgun (WGS) entry which is preliminary data.</text>
</comment>
<dbReference type="GO" id="GO:0043758">
    <property type="term" value="F:acetate-CoA ligase (ADP-forming) activity"/>
    <property type="evidence" value="ECO:0007669"/>
    <property type="project" value="InterPro"/>
</dbReference>
<dbReference type="Gene3D" id="3.40.50.720">
    <property type="entry name" value="NAD(P)-binding Rossmann-like Domain"/>
    <property type="match status" value="1"/>
</dbReference>
<dbReference type="FunFam" id="3.30.1490.20:FF:000020">
    <property type="entry name" value="Protein lysine acetyltransferase"/>
    <property type="match status" value="1"/>
</dbReference>
<gene>
    <name evidence="4" type="ORF">E9531_16465</name>
</gene>
<dbReference type="PANTHER" id="PTHR42793:SF4">
    <property type="entry name" value="BLL6376 PROTEIN"/>
    <property type="match status" value="1"/>
</dbReference>
<dbReference type="InterPro" id="IPR013815">
    <property type="entry name" value="ATP_grasp_subdomain_1"/>
</dbReference>
<dbReference type="InterPro" id="IPR016102">
    <property type="entry name" value="Succinyl-CoA_synth-like"/>
</dbReference>
<dbReference type="EMBL" id="STFG01000032">
    <property type="protein sequence ID" value="THT96293.1"/>
    <property type="molecule type" value="Genomic_DNA"/>
</dbReference>
<comment type="similarity">
    <text evidence="1">In the N-terminal section; belongs to the acetate CoA ligase alpha subunit family.</text>
</comment>
<accession>A0A4S8ESH6</accession>
<protein>
    <submittedName>
        <fullName evidence="4">Acetate--CoA ligase family protein</fullName>
    </submittedName>
</protein>
<evidence type="ECO:0000256" key="2">
    <source>
        <dbReference type="PROSITE-ProRule" id="PRU00409"/>
    </source>
</evidence>
<proteinExistence type="inferred from homology"/>
<feature type="domain" description="ATP-grasp" evidence="3">
    <location>
        <begin position="489"/>
        <end position="525"/>
    </location>
</feature>
<dbReference type="SUPFAM" id="SSF56059">
    <property type="entry name" value="Glutathione synthetase ATP-binding domain-like"/>
    <property type="match status" value="1"/>
</dbReference>
<dbReference type="PROSITE" id="PS50975">
    <property type="entry name" value="ATP_GRASP"/>
    <property type="match status" value="1"/>
</dbReference>
<evidence type="ECO:0000259" key="3">
    <source>
        <dbReference type="PROSITE" id="PS50975"/>
    </source>
</evidence>
<dbReference type="InterPro" id="IPR011761">
    <property type="entry name" value="ATP-grasp"/>
</dbReference>
<dbReference type="Gene3D" id="3.40.50.261">
    <property type="entry name" value="Succinyl-CoA synthetase domains"/>
    <property type="match status" value="2"/>
</dbReference>
<dbReference type="InterPro" id="IPR036291">
    <property type="entry name" value="NAD(P)-bd_dom_sf"/>
</dbReference>
<evidence type="ECO:0000313" key="5">
    <source>
        <dbReference type="Proteomes" id="UP000308917"/>
    </source>
</evidence>
<dbReference type="InterPro" id="IPR003781">
    <property type="entry name" value="CoA-bd"/>
</dbReference>
<dbReference type="GO" id="GO:0046872">
    <property type="term" value="F:metal ion binding"/>
    <property type="evidence" value="ECO:0007669"/>
    <property type="project" value="InterPro"/>
</dbReference>
<sequence length="700" mass="73599">MHTTAHLLDCLFKPQSIAVIGASSDPHKIGGRPLAYMRRSGFALPIYPINPKQNEVQGIKAFPSLAAIGAPVDQVIVAVSSAQVPTAIDEALAAKARSIIVFSSGFADVSEAGRQTQEALAQRCRDAGVPLVGPNCMGAFSAASGMYATFMTALEHELFAAGHVGIVSQSGAIGSYLYGLAGDRGLRFSHFVATGNESDIDVADCIEWMAQDTDTKVVMAYLEGSRNGERLRQALRVARQHRKPVIVMKVGRSEQGAAAAASHTGSLAGADTVYDAILTESGAWRANTLEEMVDLAYACSIAPLPKGNRLGMVTPSGGAGVISADAASQCGLVLPTLPQHLQEAIRAIVPFSSPINPVDTTAQTIADRSMFTRILEHVVAWDGCDMVLSFNANVGRSEAEFAKIRDAYFALRQAHPQRLIAMSMRARPEVVEQLQQHGILYFSDPARATMVLGAMAQLGRNLAQTPELAVSTPAASPLPAGVLDEAAARDLLQSQGIPFAPQIVATTADAAAAAADVLGYPVVMKVLSADIAHKSDVGGVVLNLTNAEQVHSAWHSMMERVSSRAPTARLEGALLSPMVSGGVETVMGVVRDPVFGPMVMFGLGGVFVEIFKDVVFRSAPVTLATAHDMIASIQGLPLLQGARGKPAMDLDTLAHALVKLSVFAAQHANALDGVEINPFIALPKGGYAVDALIHKSAQSQ</sequence>
<dbReference type="Gene3D" id="3.30.1490.20">
    <property type="entry name" value="ATP-grasp fold, A domain"/>
    <property type="match status" value="1"/>
</dbReference>
<dbReference type="AlphaFoldDB" id="A0A4S8ESH6"/>
<evidence type="ECO:0000313" key="4">
    <source>
        <dbReference type="EMBL" id="THT96293.1"/>
    </source>
</evidence>
<dbReference type="InterPro" id="IPR043938">
    <property type="entry name" value="Ligase_CoA_dom"/>
</dbReference>
<reference evidence="4 5" key="1">
    <citation type="journal article" date="2015" name="Antonie Van Leeuwenhoek">
        <title>Lampropedia puyangensis sp. nov., isolated from symptomatic bark of Populus ? euramericana canker and emended description of Lampropedia hyalina (Ehrenberg 1832) Lee et al. 2004.</title>
        <authorList>
            <person name="Li Y."/>
            <person name="Wang T."/>
            <person name="Piao C.G."/>
            <person name="Wang L.F."/>
            <person name="Tian G.Z."/>
            <person name="Zhu T.H."/>
            <person name="Guo M.W."/>
        </authorList>
    </citation>
    <scope>NUCLEOTIDE SEQUENCE [LARGE SCALE GENOMIC DNA]</scope>
    <source>
        <strain evidence="4 5">2-bin</strain>
    </source>
</reference>
<dbReference type="Pfam" id="PF13549">
    <property type="entry name" value="ATP-grasp_5"/>
    <property type="match status" value="1"/>
</dbReference>
<dbReference type="RefSeq" id="WP_136574867.1">
    <property type="nucleotide sequence ID" value="NZ_STFG01000032.1"/>
</dbReference>
<dbReference type="PANTHER" id="PTHR42793">
    <property type="entry name" value="COA BINDING DOMAIN CONTAINING PROTEIN"/>
    <property type="match status" value="1"/>
</dbReference>
<evidence type="ECO:0000256" key="1">
    <source>
        <dbReference type="ARBA" id="ARBA00060888"/>
    </source>
</evidence>
<dbReference type="Pfam" id="PF13380">
    <property type="entry name" value="CoA_binding_2"/>
    <property type="match status" value="1"/>
</dbReference>
<keyword evidence="4" id="KW-0436">Ligase</keyword>
<dbReference type="Proteomes" id="UP000308917">
    <property type="component" value="Unassembled WGS sequence"/>
</dbReference>
<dbReference type="SUPFAM" id="SSF52210">
    <property type="entry name" value="Succinyl-CoA synthetase domains"/>
    <property type="match status" value="2"/>
</dbReference>
<keyword evidence="2" id="KW-0547">Nucleotide-binding</keyword>
<dbReference type="Gene3D" id="3.30.470.20">
    <property type="entry name" value="ATP-grasp fold, B domain"/>
    <property type="match status" value="1"/>
</dbReference>
<keyword evidence="5" id="KW-1185">Reference proteome</keyword>
<dbReference type="OrthoDB" id="9807426at2"/>
<dbReference type="SUPFAM" id="SSF51735">
    <property type="entry name" value="NAD(P)-binding Rossmann-fold domains"/>
    <property type="match status" value="1"/>
</dbReference>
<organism evidence="4 5">
    <name type="scientific">Lampropedia puyangensis</name>
    <dbReference type="NCBI Taxonomy" id="1330072"/>
    <lineage>
        <taxon>Bacteria</taxon>
        <taxon>Pseudomonadati</taxon>
        <taxon>Pseudomonadota</taxon>
        <taxon>Betaproteobacteria</taxon>
        <taxon>Burkholderiales</taxon>
        <taxon>Comamonadaceae</taxon>
        <taxon>Lampropedia</taxon>
    </lineage>
</organism>
<dbReference type="InterPro" id="IPR032875">
    <property type="entry name" value="Succ_CoA_lig_flav_dom"/>
</dbReference>
<dbReference type="Pfam" id="PF19045">
    <property type="entry name" value="Ligase_CoA_2"/>
    <property type="match status" value="1"/>
</dbReference>
<dbReference type="GO" id="GO:0005524">
    <property type="term" value="F:ATP binding"/>
    <property type="evidence" value="ECO:0007669"/>
    <property type="project" value="UniProtKB-UniRule"/>
</dbReference>
<dbReference type="SMART" id="SM00881">
    <property type="entry name" value="CoA_binding"/>
    <property type="match status" value="1"/>
</dbReference>
<dbReference type="Pfam" id="PF13607">
    <property type="entry name" value="Succ_CoA_lig"/>
    <property type="match status" value="1"/>
</dbReference>
<name>A0A4S8ESH6_9BURK</name>
<keyword evidence="2" id="KW-0067">ATP-binding</keyword>